<dbReference type="Proteomes" id="UP000233467">
    <property type="component" value="Unassembled WGS sequence"/>
</dbReference>
<evidence type="ECO:0000313" key="2">
    <source>
        <dbReference type="Proteomes" id="UP000233467"/>
    </source>
</evidence>
<accession>A0A2N3IYB4</accession>
<dbReference type="AlphaFoldDB" id="A0A2N3IYB4"/>
<evidence type="ECO:0000313" key="1">
    <source>
        <dbReference type="EMBL" id="PKQ77764.1"/>
    </source>
</evidence>
<reference evidence="1 2" key="1">
    <citation type="journal article" date="2017" name="Front. Microbiol.">
        <title>Strong Genomic and Phenotypic Heterogeneity in the Aeromonas sobria Species Complex.</title>
        <authorList>
            <person name="Gauthier J."/>
            <person name="Vincent A.T."/>
            <person name="Charette S.J."/>
            <person name="Derome N."/>
        </authorList>
    </citation>
    <scope>NUCLEOTIDE SEQUENCE [LARGE SCALE GENOMIC DNA]</scope>
    <source>
        <strain evidence="1 2">TM18</strain>
    </source>
</reference>
<name>A0A2N3IYB4_AERSO</name>
<comment type="caution">
    <text evidence="1">The sequence shown here is derived from an EMBL/GenBank/DDBJ whole genome shotgun (WGS) entry which is preliminary data.</text>
</comment>
<evidence type="ECO:0008006" key="3">
    <source>
        <dbReference type="Google" id="ProtNLM"/>
    </source>
</evidence>
<protein>
    <recommendedName>
        <fullName evidence="3">Chemotaxis protein</fullName>
    </recommendedName>
</protein>
<dbReference type="EMBL" id="NQMM01000031">
    <property type="protein sequence ID" value="PKQ77764.1"/>
    <property type="molecule type" value="Genomic_DNA"/>
</dbReference>
<organism evidence="1 2">
    <name type="scientific">Aeromonas sobria</name>
    <dbReference type="NCBI Taxonomy" id="646"/>
    <lineage>
        <taxon>Bacteria</taxon>
        <taxon>Pseudomonadati</taxon>
        <taxon>Pseudomonadota</taxon>
        <taxon>Gammaproteobacteria</taxon>
        <taxon>Aeromonadales</taxon>
        <taxon>Aeromonadaceae</taxon>
        <taxon>Aeromonas</taxon>
    </lineage>
</organism>
<gene>
    <name evidence="1" type="ORF">CJP16_11355</name>
</gene>
<proteinExistence type="predicted"/>
<sequence>MKIIAQILSGTDITTATKDRDGRKVTTGQVKLLTTDPSQIIDVAITEEQVTAGYHGMLKTIAGKGPTEFMVEYRNGSFGDDNGRHRQFNGFRLVDLPASVQNAKA</sequence>
<keyword evidence="2" id="KW-1185">Reference proteome</keyword>
<dbReference type="RefSeq" id="WP_101324772.1">
    <property type="nucleotide sequence ID" value="NZ_NQMM01000031.1"/>
</dbReference>